<dbReference type="Proteomes" id="UP001141434">
    <property type="component" value="Unassembled WGS sequence"/>
</dbReference>
<proteinExistence type="predicted"/>
<evidence type="ECO:0000313" key="2">
    <source>
        <dbReference type="Proteomes" id="UP001141434"/>
    </source>
</evidence>
<protein>
    <submittedName>
        <fullName evidence="1">Uncharacterized protein</fullName>
    </submittedName>
</protein>
<dbReference type="AlphaFoldDB" id="A0A9W9JX74"/>
<organism evidence="1 2">
    <name type="scientific">Penicillium alfredii</name>
    <dbReference type="NCBI Taxonomy" id="1506179"/>
    <lineage>
        <taxon>Eukaryota</taxon>
        <taxon>Fungi</taxon>
        <taxon>Dikarya</taxon>
        <taxon>Ascomycota</taxon>
        <taxon>Pezizomycotina</taxon>
        <taxon>Eurotiomycetes</taxon>
        <taxon>Eurotiomycetidae</taxon>
        <taxon>Eurotiales</taxon>
        <taxon>Aspergillaceae</taxon>
        <taxon>Penicillium</taxon>
    </lineage>
</organism>
<accession>A0A9W9JX74</accession>
<dbReference type="EMBL" id="JAPMSZ010000011">
    <property type="protein sequence ID" value="KAJ5084795.1"/>
    <property type="molecule type" value="Genomic_DNA"/>
</dbReference>
<gene>
    <name evidence="1" type="ORF">NUU61_009374</name>
</gene>
<sequence length="80" mass="8595">MATPAIPPARIGRDVSRRLINHPENLNGCSCGCICGHAYQEVPYHCGDKTTKSGKSGFCKTPAPKAIVATPRINIKCRLC</sequence>
<reference evidence="1" key="1">
    <citation type="submission" date="2022-11" db="EMBL/GenBank/DDBJ databases">
        <authorList>
            <person name="Petersen C."/>
        </authorList>
    </citation>
    <scope>NUCLEOTIDE SEQUENCE</scope>
    <source>
        <strain evidence="1">IBT 34128</strain>
    </source>
</reference>
<dbReference type="RefSeq" id="XP_056508192.1">
    <property type="nucleotide sequence ID" value="XM_056659899.1"/>
</dbReference>
<dbReference type="OrthoDB" id="4231052at2759"/>
<comment type="caution">
    <text evidence="1">The sequence shown here is derived from an EMBL/GenBank/DDBJ whole genome shotgun (WGS) entry which is preliminary data.</text>
</comment>
<dbReference type="GeneID" id="81399068"/>
<evidence type="ECO:0000313" key="1">
    <source>
        <dbReference type="EMBL" id="KAJ5084795.1"/>
    </source>
</evidence>
<name>A0A9W9JX74_9EURO</name>
<keyword evidence="2" id="KW-1185">Reference proteome</keyword>
<reference evidence="1" key="2">
    <citation type="journal article" date="2023" name="IMA Fungus">
        <title>Comparative genomic study of the Penicillium genus elucidates a diverse pangenome and 15 lateral gene transfer events.</title>
        <authorList>
            <person name="Petersen C."/>
            <person name="Sorensen T."/>
            <person name="Nielsen M.R."/>
            <person name="Sondergaard T.E."/>
            <person name="Sorensen J.L."/>
            <person name="Fitzpatrick D.A."/>
            <person name="Frisvad J.C."/>
            <person name="Nielsen K.L."/>
        </authorList>
    </citation>
    <scope>NUCLEOTIDE SEQUENCE</scope>
    <source>
        <strain evidence="1">IBT 34128</strain>
    </source>
</reference>